<proteinExistence type="predicted"/>
<dbReference type="AlphaFoldDB" id="A0AAW0BH49"/>
<dbReference type="Gene3D" id="3.80.10.10">
    <property type="entry name" value="Ribonuclease Inhibitor"/>
    <property type="match status" value="1"/>
</dbReference>
<protein>
    <recommendedName>
        <fullName evidence="3">F-box domain-containing protein</fullName>
    </recommendedName>
</protein>
<evidence type="ECO:0000313" key="1">
    <source>
        <dbReference type="EMBL" id="KAK7024944.1"/>
    </source>
</evidence>
<gene>
    <name evidence="1" type="ORF">R3P38DRAFT_1055051</name>
</gene>
<dbReference type="EMBL" id="JAWWNJ010000034">
    <property type="protein sequence ID" value="KAK7024944.1"/>
    <property type="molecule type" value="Genomic_DNA"/>
</dbReference>
<dbReference type="InterPro" id="IPR032675">
    <property type="entry name" value="LRR_dom_sf"/>
</dbReference>
<dbReference type="SUPFAM" id="SSF52047">
    <property type="entry name" value="RNI-like"/>
    <property type="match status" value="1"/>
</dbReference>
<evidence type="ECO:0008006" key="3">
    <source>
        <dbReference type="Google" id="ProtNLM"/>
    </source>
</evidence>
<name>A0AAW0BH49_9AGAR</name>
<organism evidence="1 2">
    <name type="scientific">Favolaschia claudopus</name>
    <dbReference type="NCBI Taxonomy" id="2862362"/>
    <lineage>
        <taxon>Eukaryota</taxon>
        <taxon>Fungi</taxon>
        <taxon>Dikarya</taxon>
        <taxon>Basidiomycota</taxon>
        <taxon>Agaricomycotina</taxon>
        <taxon>Agaricomycetes</taxon>
        <taxon>Agaricomycetidae</taxon>
        <taxon>Agaricales</taxon>
        <taxon>Marasmiineae</taxon>
        <taxon>Mycenaceae</taxon>
        <taxon>Favolaschia</taxon>
    </lineage>
</organism>
<reference evidence="1 2" key="1">
    <citation type="journal article" date="2024" name="J Genomics">
        <title>Draft genome sequencing and assembly of Favolaschia claudopus CIRM-BRFM 2984 isolated from oak limbs.</title>
        <authorList>
            <person name="Navarro D."/>
            <person name="Drula E."/>
            <person name="Chaduli D."/>
            <person name="Cazenave R."/>
            <person name="Ahrendt S."/>
            <person name="Wang J."/>
            <person name="Lipzen A."/>
            <person name="Daum C."/>
            <person name="Barry K."/>
            <person name="Grigoriev I.V."/>
            <person name="Favel A."/>
            <person name="Rosso M.N."/>
            <person name="Martin F."/>
        </authorList>
    </citation>
    <scope>NUCLEOTIDE SEQUENCE [LARGE SCALE GENOMIC DNA]</scope>
    <source>
        <strain evidence="1 2">CIRM-BRFM 2984</strain>
    </source>
</reference>
<sequence>MAQDLPPEIVDLIVEQFQLTTRDDKRCIARMGLVCKDWLPSSRYRFFSDVDLNDHTSGPFLAVLENTPFPVTNYIRSLGLSFAGREDTFEIEAMLRTLGHLPLVKTLRITLNDQVLAGNASLITELFPGTTHLVFRGIPLALNSILSTAMGFHSLKSLKLDWVDVVAASESDEPLSSYHLSPKLESIELDPLDPGNGNTFFGAILGLHPVPVISSLSIREVNPSEPSSLGRYLLHLGSALRHLRMESPSRDAPRDHLTALRYCTGLQQLDLVYHHGSDVGTSVSRAISIIESRTLTVITVLHKSSVDTSPSEWQAVDEQLADSQFAKLQVFRLGSIEPGLVRTAFENMPMASRRGILRSVKI</sequence>
<evidence type="ECO:0000313" key="2">
    <source>
        <dbReference type="Proteomes" id="UP001362999"/>
    </source>
</evidence>
<dbReference type="Proteomes" id="UP001362999">
    <property type="component" value="Unassembled WGS sequence"/>
</dbReference>
<comment type="caution">
    <text evidence="1">The sequence shown here is derived from an EMBL/GenBank/DDBJ whole genome shotgun (WGS) entry which is preliminary data.</text>
</comment>
<accession>A0AAW0BH49</accession>
<keyword evidence="2" id="KW-1185">Reference proteome</keyword>